<dbReference type="Gene3D" id="1.10.357.10">
    <property type="entry name" value="Tetracycline Repressor, domain 2"/>
    <property type="match status" value="1"/>
</dbReference>
<dbReference type="PROSITE" id="PS50977">
    <property type="entry name" value="HTH_TETR_2"/>
    <property type="match status" value="1"/>
</dbReference>
<comment type="caution">
    <text evidence="4">The sequence shown here is derived from an EMBL/GenBank/DDBJ whole genome shotgun (WGS) entry which is preliminary data.</text>
</comment>
<dbReference type="InterPro" id="IPR001647">
    <property type="entry name" value="HTH_TetR"/>
</dbReference>
<proteinExistence type="predicted"/>
<name>A0A641AKU4_9ACTN</name>
<dbReference type="SUPFAM" id="SSF46689">
    <property type="entry name" value="Homeodomain-like"/>
    <property type="match status" value="1"/>
</dbReference>
<protein>
    <submittedName>
        <fullName evidence="4">TetR/AcrR family transcriptional regulator</fullName>
    </submittedName>
</protein>
<feature type="domain" description="HTH tetR-type" evidence="3">
    <location>
        <begin position="27"/>
        <end position="87"/>
    </location>
</feature>
<sequence>MYRVCCARHTRRTMPQQDERPAVRRRAVTRERMLDAAREVLAREGIQGASVEHICEQAGFTRGAFYSNFASKDDLLLALFHRERDRMFASMRAASEPDALRGLDPTAAVGVIIDRFLGLQSLDRAGLLVHMEFAIRGIRGDEVGAEFNTSWRGMKDELVELMTSVVTALGREFTIDPRHAATVLAGTYDEALREAVTEGREVDPALLQSTLPMLLLAGTRPLPSQ</sequence>
<keyword evidence="5" id="KW-1185">Reference proteome</keyword>
<gene>
    <name evidence="4" type="ORF">ESP62_013555</name>
</gene>
<dbReference type="AlphaFoldDB" id="A0A641AKU4"/>
<feature type="DNA-binding region" description="H-T-H motif" evidence="2">
    <location>
        <begin position="50"/>
        <end position="69"/>
    </location>
</feature>
<evidence type="ECO:0000313" key="5">
    <source>
        <dbReference type="Proteomes" id="UP001515100"/>
    </source>
</evidence>
<evidence type="ECO:0000313" key="4">
    <source>
        <dbReference type="EMBL" id="KAA1376447.1"/>
    </source>
</evidence>
<dbReference type="EMBL" id="SDPP02000003">
    <property type="protein sequence ID" value="KAA1376447.1"/>
    <property type="molecule type" value="Genomic_DNA"/>
</dbReference>
<dbReference type="OrthoDB" id="7252896at2"/>
<dbReference type="PRINTS" id="PR00455">
    <property type="entry name" value="HTHTETR"/>
</dbReference>
<evidence type="ECO:0000256" key="1">
    <source>
        <dbReference type="ARBA" id="ARBA00023125"/>
    </source>
</evidence>
<keyword evidence="1 2" id="KW-0238">DNA-binding</keyword>
<dbReference type="PANTHER" id="PTHR30055:SF241">
    <property type="entry name" value="TRANSCRIPTIONAL REGULATORY PROTEIN"/>
    <property type="match status" value="1"/>
</dbReference>
<reference evidence="4" key="1">
    <citation type="submission" date="2019-09" db="EMBL/GenBank/DDBJ databases">
        <authorList>
            <person name="Li J."/>
        </authorList>
    </citation>
    <scope>NUCLEOTIDE SEQUENCE [LARGE SCALE GENOMIC DNA]</scope>
    <source>
        <strain evidence="4">NRBC 14897</strain>
    </source>
</reference>
<organism evidence="4 5">
    <name type="scientific">Aeromicrobium fastidiosum</name>
    <dbReference type="NCBI Taxonomy" id="52699"/>
    <lineage>
        <taxon>Bacteria</taxon>
        <taxon>Bacillati</taxon>
        <taxon>Actinomycetota</taxon>
        <taxon>Actinomycetes</taxon>
        <taxon>Propionibacteriales</taxon>
        <taxon>Nocardioidaceae</taxon>
        <taxon>Aeromicrobium</taxon>
    </lineage>
</organism>
<dbReference type="Proteomes" id="UP001515100">
    <property type="component" value="Unassembled WGS sequence"/>
</dbReference>
<accession>A0A641AKU4</accession>
<dbReference type="InterPro" id="IPR050109">
    <property type="entry name" value="HTH-type_TetR-like_transc_reg"/>
</dbReference>
<dbReference type="GO" id="GO:0000976">
    <property type="term" value="F:transcription cis-regulatory region binding"/>
    <property type="evidence" value="ECO:0007669"/>
    <property type="project" value="TreeGrafter"/>
</dbReference>
<evidence type="ECO:0000259" key="3">
    <source>
        <dbReference type="PROSITE" id="PS50977"/>
    </source>
</evidence>
<dbReference type="Pfam" id="PF00440">
    <property type="entry name" value="TetR_N"/>
    <property type="match status" value="1"/>
</dbReference>
<evidence type="ECO:0000256" key="2">
    <source>
        <dbReference type="PROSITE-ProRule" id="PRU00335"/>
    </source>
</evidence>
<dbReference type="InterPro" id="IPR009057">
    <property type="entry name" value="Homeodomain-like_sf"/>
</dbReference>
<dbReference type="PANTHER" id="PTHR30055">
    <property type="entry name" value="HTH-TYPE TRANSCRIPTIONAL REGULATOR RUTR"/>
    <property type="match status" value="1"/>
</dbReference>
<dbReference type="GO" id="GO:0003700">
    <property type="term" value="F:DNA-binding transcription factor activity"/>
    <property type="evidence" value="ECO:0007669"/>
    <property type="project" value="TreeGrafter"/>
</dbReference>